<dbReference type="Proteomes" id="UP000000763">
    <property type="component" value="Chromosome 7"/>
</dbReference>
<evidence type="ECO:0000313" key="3">
    <source>
        <dbReference type="Proteomes" id="UP000000763"/>
    </source>
</evidence>
<gene>
    <name evidence="2" type="primary">OJ1113_E01.106</name>
</gene>
<dbReference type="AlphaFoldDB" id="Q8H2Y4"/>
<protein>
    <submittedName>
        <fullName evidence="2">Uncharacterized protein</fullName>
    </submittedName>
</protein>
<accession>Q8H2Y4</accession>
<sequence length="213" mass="22399">MGAHGRLIRCIRGTQSPCKRHRGGPPGEREFHNEFAVASHLLALSSAPGSPPVPAAAAKPGGKGRDSILLPFTYSMSSAARGEGRPRRMMLAYDRIPNGSLQDALLGRINSDADEDGKPESGAIAEGCDVDRGCDDDASIIRESMITTMVNGEGNPKSPENDDGFTSASPAEAASASGFDRISVESGMRPPPEPGATARLLLPLRLPPTAHRY</sequence>
<organism evidence="2 3">
    <name type="scientific">Oryza sativa subsp. japonica</name>
    <name type="common">Rice</name>
    <dbReference type="NCBI Taxonomy" id="39947"/>
    <lineage>
        <taxon>Eukaryota</taxon>
        <taxon>Viridiplantae</taxon>
        <taxon>Streptophyta</taxon>
        <taxon>Embryophyta</taxon>
        <taxon>Tracheophyta</taxon>
        <taxon>Spermatophyta</taxon>
        <taxon>Magnoliopsida</taxon>
        <taxon>Liliopsida</taxon>
        <taxon>Poales</taxon>
        <taxon>Poaceae</taxon>
        <taxon>BOP clade</taxon>
        <taxon>Oryzoideae</taxon>
        <taxon>Oryzeae</taxon>
        <taxon>Oryzinae</taxon>
        <taxon>Oryza</taxon>
        <taxon>Oryza sativa</taxon>
    </lineage>
</organism>
<dbReference type="EMBL" id="AP005437">
    <property type="protein sequence ID" value="BAC20894.1"/>
    <property type="molecule type" value="Genomic_DNA"/>
</dbReference>
<reference evidence="3" key="2">
    <citation type="journal article" date="2008" name="Nucleic Acids Res.">
        <title>The rice annotation project database (RAP-DB): 2008 update.</title>
        <authorList>
            <consortium name="The rice annotation project (RAP)"/>
        </authorList>
    </citation>
    <scope>GENOME REANNOTATION</scope>
    <source>
        <strain evidence="3">cv. Nipponbare</strain>
    </source>
</reference>
<reference evidence="3" key="1">
    <citation type="journal article" date="2005" name="Nature">
        <title>The map-based sequence of the rice genome.</title>
        <authorList>
            <consortium name="International rice genome sequencing project (IRGSP)"/>
            <person name="Matsumoto T."/>
            <person name="Wu J."/>
            <person name="Kanamori H."/>
            <person name="Katayose Y."/>
            <person name="Fujisawa M."/>
            <person name="Namiki N."/>
            <person name="Mizuno H."/>
            <person name="Yamamoto K."/>
            <person name="Antonio B.A."/>
            <person name="Baba T."/>
            <person name="Sakata K."/>
            <person name="Nagamura Y."/>
            <person name="Aoki H."/>
            <person name="Arikawa K."/>
            <person name="Arita K."/>
            <person name="Bito T."/>
            <person name="Chiden Y."/>
            <person name="Fujitsuka N."/>
            <person name="Fukunaka R."/>
            <person name="Hamada M."/>
            <person name="Harada C."/>
            <person name="Hayashi A."/>
            <person name="Hijishita S."/>
            <person name="Honda M."/>
            <person name="Hosokawa S."/>
            <person name="Ichikawa Y."/>
            <person name="Idonuma A."/>
            <person name="Iijima M."/>
            <person name="Ikeda M."/>
            <person name="Ikeno M."/>
            <person name="Ito K."/>
            <person name="Ito S."/>
            <person name="Ito T."/>
            <person name="Ito Y."/>
            <person name="Ito Y."/>
            <person name="Iwabuchi A."/>
            <person name="Kamiya K."/>
            <person name="Karasawa W."/>
            <person name="Kurita K."/>
            <person name="Katagiri S."/>
            <person name="Kikuta A."/>
            <person name="Kobayashi H."/>
            <person name="Kobayashi N."/>
            <person name="Machita K."/>
            <person name="Maehara T."/>
            <person name="Masukawa M."/>
            <person name="Mizubayashi T."/>
            <person name="Mukai Y."/>
            <person name="Nagasaki H."/>
            <person name="Nagata Y."/>
            <person name="Naito S."/>
            <person name="Nakashima M."/>
            <person name="Nakama Y."/>
            <person name="Nakamichi Y."/>
            <person name="Nakamura M."/>
            <person name="Meguro A."/>
            <person name="Negishi M."/>
            <person name="Ohta I."/>
            <person name="Ohta T."/>
            <person name="Okamoto M."/>
            <person name="Ono N."/>
            <person name="Saji S."/>
            <person name="Sakaguchi M."/>
            <person name="Sakai K."/>
            <person name="Shibata M."/>
            <person name="Shimokawa T."/>
            <person name="Song J."/>
            <person name="Takazaki Y."/>
            <person name="Terasawa K."/>
            <person name="Tsugane M."/>
            <person name="Tsuji K."/>
            <person name="Ueda S."/>
            <person name="Waki K."/>
            <person name="Yamagata H."/>
            <person name="Yamamoto M."/>
            <person name="Yamamoto S."/>
            <person name="Yamane H."/>
            <person name="Yoshiki S."/>
            <person name="Yoshihara R."/>
            <person name="Yukawa K."/>
            <person name="Zhong H."/>
            <person name="Yano M."/>
            <person name="Yuan Q."/>
            <person name="Ouyang S."/>
            <person name="Liu J."/>
            <person name="Jones K.M."/>
            <person name="Gansberger K."/>
            <person name="Moffat K."/>
            <person name="Hill J."/>
            <person name="Bera J."/>
            <person name="Fadrosh D."/>
            <person name="Jin S."/>
            <person name="Johri S."/>
            <person name="Kim M."/>
            <person name="Overton L."/>
            <person name="Reardon M."/>
            <person name="Tsitrin T."/>
            <person name="Vuong H."/>
            <person name="Weaver B."/>
            <person name="Ciecko A."/>
            <person name="Tallon L."/>
            <person name="Jackson J."/>
            <person name="Pai G."/>
            <person name="Aken S.V."/>
            <person name="Utterback T."/>
            <person name="Reidmuller S."/>
            <person name="Feldblyum T."/>
            <person name="Hsiao J."/>
            <person name="Zismann V."/>
            <person name="Iobst S."/>
            <person name="de Vazeille A.R."/>
            <person name="Buell C.R."/>
            <person name="Ying K."/>
            <person name="Li Y."/>
            <person name="Lu T."/>
            <person name="Huang Y."/>
            <person name="Zhao Q."/>
            <person name="Feng Q."/>
            <person name="Zhang L."/>
            <person name="Zhu J."/>
            <person name="Weng Q."/>
            <person name="Mu J."/>
            <person name="Lu Y."/>
            <person name="Fan D."/>
            <person name="Liu Y."/>
            <person name="Guan J."/>
            <person name="Zhang Y."/>
            <person name="Yu S."/>
            <person name="Liu X."/>
            <person name="Zhang Y."/>
            <person name="Hong G."/>
            <person name="Han B."/>
            <person name="Choisne N."/>
            <person name="Demange N."/>
            <person name="Orjeda G."/>
            <person name="Samain S."/>
            <person name="Cattolico L."/>
            <person name="Pelletier E."/>
            <person name="Couloux A."/>
            <person name="Segurens B."/>
            <person name="Wincker P."/>
            <person name="D'Hont A."/>
            <person name="Scarpelli C."/>
            <person name="Weissenbach J."/>
            <person name="Salanoubat M."/>
            <person name="Quetier F."/>
            <person name="Yu Y."/>
            <person name="Kim H.R."/>
            <person name="Rambo T."/>
            <person name="Currie J."/>
            <person name="Collura K."/>
            <person name="Luo M."/>
            <person name="Yang T."/>
            <person name="Ammiraju J.S.S."/>
            <person name="Engler F."/>
            <person name="Soderlund C."/>
            <person name="Wing R.A."/>
            <person name="Palmer L.E."/>
            <person name="de la Bastide M."/>
            <person name="Spiegel L."/>
            <person name="Nascimento L."/>
            <person name="Zutavern T."/>
            <person name="O'Shaughnessy A."/>
            <person name="Dike S."/>
            <person name="Dedhia N."/>
            <person name="Preston R."/>
            <person name="Balija V."/>
            <person name="McCombie W.R."/>
            <person name="Chow T."/>
            <person name="Chen H."/>
            <person name="Chung M."/>
            <person name="Chen C."/>
            <person name="Shaw J."/>
            <person name="Wu H."/>
            <person name="Hsiao K."/>
            <person name="Chao Y."/>
            <person name="Chu M."/>
            <person name="Cheng C."/>
            <person name="Hour A."/>
            <person name="Lee P."/>
            <person name="Lin S."/>
            <person name="Lin Y."/>
            <person name="Liou J."/>
            <person name="Liu S."/>
            <person name="Hsing Y."/>
            <person name="Raghuvanshi S."/>
            <person name="Mohanty A."/>
            <person name="Bharti A.K."/>
            <person name="Gaur A."/>
            <person name="Gupta V."/>
            <person name="Kumar D."/>
            <person name="Ravi V."/>
            <person name="Vij S."/>
            <person name="Kapur A."/>
            <person name="Khurana P."/>
            <person name="Khurana P."/>
            <person name="Khurana J.P."/>
            <person name="Tyagi A.K."/>
            <person name="Gaikwad K."/>
            <person name="Singh A."/>
            <person name="Dalal V."/>
            <person name="Srivastava S."/>
            <person name="Dixit A."/>
            <person name="Pal A.K."/>
            <person name="Ghazi I.A."/>
            <person name="Yadav M."/>
            <person name="Pandit A."/>
            <person name="Bhargava A."/>
            <person name="Sureshbabu K."/>
            <person name="Batra K."/>
            <person name="Sharma T.R."/>
            <person name="Mohapatra T."/>
            <person name="Singh N.K."/>
            <person name="Messing J."/>
            <person name="Nelson A.B."/>
            <person name="Fuks G."/>
            <person name="Kavchok S."/>
            <person name="Keizer G."/>
            <person name="Linton E."/>
            <person name="Llaca V."/>
            <person name="Song R."/>
            <person name="Tanyolac B."/>
            <person name="Young S."/>
            <person name="Ho-Il K."/>
            <person name="Hahn J.H."/>
            <person name="Sangsakoo G."/>
            <person name="Vanavichit A."/>
            <person name="de Mattos Luiz.A.T."/>
            <person name="Zimmer P.D."/>
            <person name="Malone G."/>
            <person name="Dellagostin O."/>
            <person name="de Oliveira A.C."/>
            <person name="Bevan M."/>
            <person name="Bancroft I."/>
            <person name="Minx P."/>
            <person name="Cordum H."/>
            <person name="Wilson R."/>
            <person name="Cheng Z."/>
            <person name="Jin W."/>
            <person name="Jiang J."/>
            <person name="Leong S.A."/>
            <person name="Iwama H."/>
            <person name="Gojobori T."/>
            <person name="Itoh T."/>
            <person name="Niimura Y."/>
            <person name="Fujii Y."/>
            <person name="Habara T."/>
            <person name="Sakai H."/>
            <person name="Sato Y."/>
            <person name="Wilson G."/>
            <person name="Kumar K."/>
            <person name="McCouch S."/>
            <person name="Juretic N."/>
            <person name="Hoen D."/>
            <person name="Wright S."/>
            <person name="Bruskiewich R."/>
            <person name="Bureau T."/>
            <person name="Miyao A."/>
            <person name="Hirochika H."/>
            <person name="Nishikawa T."/>
            <person name="Kadowaki K."/>
            <person name="Sugiura M."/>
            <person name="Burr B."/>
            <person name="Sasaki T."/>
        </authorList>
    </citation>
    <scope>NUCLEOTIDE SEQUENCE [LARGE SCALE GENOMIC DNA]</scope>
    <source>
        <strain evidence="3">cv. Nipponbare</strain>
    </source>
</reference>
<name>Q8H2Y4_ORYSJ</name>
<evidence type="ECO:0000256" key="1">
    <source>
        <dbReference type="SAM" id="MobiDB-lite"/>
    </source>
</evidence>
<feature type="region of interest" description="Disordered" evidence="1">
    <location>
        <begin position="148"/>
        <end position="201"/>
    </location>
</feature>
<proteinExistence type="predicted"/>
<evidence type="ECO:0000313" key="2">
    <source>
        <dbReference type="EMBL" id="BAC20894.1"/>
    </source>
</evidence>
<feature type="region of interest" description="Disordered" evidence="1">
    <location>
        <begin position="110"/>
        <end position="129"/>
    </location>
</feature>
<feature type="compositionally biased region" description="Low complexity" evidence="1">
    <location>
        <begin position="167"/>
        <end position="177"/>
    </location>
</feature>